<sequence length="370" mass="41754">MTPWLRRRAHRIFHPLAGADLVTLSTVLRTGGGVSPRHLHRVATALGAGVVRAPLDAIERRAASSRAEDAGAAPPLFILGHWRSGTTHLLNLLSRDSRFAAPDPLSVGLPWGFLGLSRFWRARLESWLPPDRIIDSMPVTPDAPQEDELALGLMQPLSYYHGIFFPADLRGAFRRGVLFEDCPPGAVARWRDSLTHYAGKLQRLNGGRRLVLKNPAHTAKIRHLRAVWPDAAFVHIHRNPYEVFASTRRMLRTLLREFALQGYDPAAVDALVLDLFPEMMARYDADVAELAGNRIAELRYEEFVAEPLGQLARLYDRLGLGAFAAARPAIERYLGEVRDHRPNRHTLDAGTRRRVAERWAFAFERWDYPR</sequence>
<dbReference type="PANTHER" id="PTHR36451:SF1">
    <property type="entry name" value="OMEGA-HYDROXY-BETA-DIHYDROMENAQUINONE-9 SULFOTRANSFERASE STF3"/>
    <property type="match status" value="1"/>
</dbReference>
<keyword evidence="2" id="KW-1185">Reference proteome</keyword>
<evidence type="ECO:0000313" key="1">
    <source>
        <dbReference type="EMBL" id="NYZ20300.1"/>
    </source>
</evidence>
<accession>A0ABX2TC70</accession>
<reference evidence="1 2" key="1">
    <citation type="submission" date="2020-05" db="EMBL/GenBank/DDBJ databases">
        <title>Azospirillum oleiclasticum sp. nov, a nitrogen-fixing and heavy crude oil-emulsifying bacterium isolated from the crude oil of Yumen Oilfield.</title>
        <authorList>
            <person name="Wu D."/>
            <person name="Cai M."/>
            <person name="Zhang X."/>
        </authorList>
    </citation>
    <scope>NUCLEOTIDE SEQUENCE [LARGE SCALE GENOMIC DNA]</scope>
    <source>
        <strain evidence="1 2">ROY-1-1-2</strain>
    </source>
</reference>
<dbReference type="EMBL" id="JABFDB010000006">
    <property type="protein sequence ID" value="NYZ20300.1"/>
    <property type="molecule type" value="Genomic_DNA"/>
</dbReference>
<name>A0ABX2TC70_9PROT</name>
<dbReference type="InterPro" id="IPR027417">
    <property type="entry name" value="P-loop_NTPase"/>
</dbReference>
<proteinExistence type="predicted"/>
<dbReference type="RefSeq" id="WP_180282059.1">
    <property type="nucleotide sequence ID" value="NZ_JABFDB010000006.1"/>
</dbReference>
<protein>
    <submittedName>
        <fullName evidence="1">Sulfotransferase</fullName>
    </submittedName>
</protein>
<dbReference type="SUPFAM" id="SSF52540">
    <property type="entry name" value="P-loop containing nucleoside triphosphate hydrolases"/>
    <property type="match status" value="1"/>
</dbReference>
<comment type="caution">
    <text evidence="1">The sequence shown here is derived from an EMBL/GenBank/DDBJ whole genome shotgun (WGS) entry which is preliminary data.</text>
</comment>
<dbReference type="PANTHER" id="PTHR36451">
    <property type="entry name" value="PAPS-DEPENDENT SULFOTRANSFERASE STF3"/>
    <property type="match status" value="1"/>
</dbReference>
<organism evidence="1 2">
    <name type="scientific">Azospirillum oleiclasticum</name>
    <dbReference type="NCBI Taxonomy" id="2735135"/>
    <lineage>
        <taxon>Bacteria</taxon>
        <taxon>Pseudomonadati</taxon>
        <taxon>Pseudomonadota</taxon>
        <taxon>Alphaproteobacteria</taxon>
        <taxon>Rhodospirillales</taxon>
        <taxon>Azospirillaceae</taxon>
        <taxon>Azospirillum</taxon>
    </lineage>
</organism>
<dbReference type="Proteomes" id="UP000584642">
    <property type="component" value="Unassembled WGS sequence"/>
</dbReference>
<gene>
    <name evidence="1" type="ORF">HND93_11300</name>
</gene>
<dbReference type="Pfam" id="PF13469">
    <property type="entry name" value="Sulfotransfer_3"/>
    <property type="match status" value="1"/>
</dbReference>
<dbReference type="InterPro" id="IPR052736">
    <property type="entry name" value="Stf3_sulfotransferase"/>
</dbReference>
<evidence type="ECO:0000313" key="2">
    <source>
        <dbReference type="Proteomes" id="UP000584642"/>
    </source>
</evidence>
<dbReference type="Gene3D" id="3.40.50.300">
    <property type="entry name" value="P-loop containing nucleotide triphosphate hydrolases"/>
    <property type="match status" value="1"/>
</dbReference>